<dbReference type="PANTHER" id="PTHR43135">
    <property type="entry name" value="ALPHA-D-RIBOSE 1-METHYLPHOSPHONATE 5-TRIPHOSPHATE DIPHOSPHATASE"/>
    <property type="match status" value="1"/>
</dbReference>
<dbReference type="InterPro" id="IPR051781">
    <property type="entry name" value="Metallo-dep_Hydrolase"/>
</dbReference>
<dbReference type="Proteomes" id="UP000463857">
    <property type="component" value="Chromosome"/>
</dbReference>
<dbReference type="Gene3D" id="2.30.40.10">
    <property type="entry name" value="Urease, subunit C, domain 1"/>
    <property type="match status" value="1"/>
</dbReference>
<evidence type="ECO:0000313" key="4">
    <source>
        <dbReference type="Proteomes" id="UP000463857"/>
    </source>
</evidence>
<feature type="compositionally biased region" description="Low complexity" evidence="1">
    <location>
        <begin position="1"/>
        <end position="50"/>
    </location>
</feature>
<dbReference type="InterPro" id="IPR006680">
    <property type="entry name" value="Amidohydro-rel"/>
</dbReference>
<keyword evidence="4" id="KW-1185">Reference proteome</keyword>
<feature type="domain" description="Amidohydrolase-related" evidence="2">
    <location>
        <begin position="123"/>
        <end position="406"/>
    </location>
</feature>
<dbReference type="PANTHER" id="PTHR43135:SF3">
    <property type="entry name" value="ALPHA-D-RIBOSE 1-METHYLPHOSPHONATE 5-TRIPHOSPHATE DIPHOSPHATASE"/>
    <property type="match status" value="1"/>
</dbReference>
<organism evidence="3 4">
    <name type="scientific">Epidermidibacterium keratini</name>
    <dbReference type="NCBI Taxonomy" id="1891644"/>
    <lineage>
        <taxon>Bacteria</taxon>
        <taxon>Bacillati</taxon>
        <taxon>Actinomycetota</taxon>
        <taxon>Actinomycetes</taxon>
        <taxon>Sporichthyales</taxon>
        <taxon>Sporichthyaceae</taxon>
        <taxon>Epidermidibacterium</taxon>
    </lineage>
</organism>
<accession>A0A7L4YL10</accession>
<dbReference type="SUPFAM" id="SSF51556">
    <property type="entry name" value="Metallo-dependent hydrolases"/>
    <property type="match status" value="1"/>
</dbReference>
<sequence length="451" mass="46436">MTRSSAASRSRSPPTPAQAPASASTRPRSTTWIRTSRTPTRSTPCSAPSPSQRPREQAVADQPSTAAGGDLQITGIGTLFTGKRDNPRLENVDTVVVKDGKIAAIGEKSSESMPTLDLNGASLLPGLIDPHVHPVFGDFTPRHPAFGWIESYVNGGITTMISAGEPHLPGRPRDAAGVKALAILAHKSFQAVRPLGATVHAGAVLLEPGLTEGDFAEMAAEGVWLVGEIGVSSVYEIEQALPLVEMAKKHGFRVPVHVGGASVPGSNVIGADIVVGLQPHVAVHCNGGPTAPSNDDIARIIEESSAAVEVVQAGNIRALVDVIAMLRERDALDRLQIASDTPSGTGIVPSSILRTMAYTVALGGLDVDDAVCAATGQTARRFGLDCGVIEVGAPADFAVLDAPRGSMASDAAGALEIGDMPAVAAVVTDGIVRLTASRVTPPPQRAATHSP</sequence>
<dbReference type="InterPro" id="IPR011059">
    <property type="entry name" value="Metal-dep_hydrolase_composite"/>
</dbReference>
<feature type="region of interest" description="Disordered" evidence="1">
    <location>
        <begin position="1"/>
        <end position="71"/>
    </location>
</feature>
<dbReference type="AlphaFoldDB" id="A0A7L4YL10"/>
<evidence type="ECO:0000259" key="2">
    <source>
        <dbReference type="Pfam" id="PF01979"/>
    </source>
</evidence>
<gene>
    <name evidence="3" type="ORF">EK0264_06290</name>
</gene>
<reference evidence="3 4" key="1">
    <citation type="journal article" date="2018" name="Int. J. Syst. Evol. Microbiol.">
        <title>Epidermidibacterium keratini gen. nov., sp. nov., a member of the family Sporichthyaceae, isolated from keratin epidermis.</title>
        <authorList>
            <person name="Lee D.G."/>
            <person name="Trujillo M.E."/>
            <person name="Kang S."/>
            <person name="Nam J.J."/>
            <person name="Kim Y.J."/>
        </authorList>
    </citation>
    <scope>NUCLEOTIDE SEQUENCE [LARGE SCALE GENOMIC DNA]</scope>
    <source>
        <strain evidence="3 4">EPI-7</strain>
    </source>
</reference>
<dbReference type="EMBL" id="CP047156">
    <property type="protein sequence ID" value="QHB99930.1"/>
    <property type="molecule type" value="Genomic_DNA"/>
</dbReference>
<dbReference type="KEGG" id="eke:EK0264_06290"/>
<dbReference type="GO" id="GO:0016810">
    <property type="term" value="F:hydrolase activity, acting on carbon-nitrogen (but not peptide) bonds"/>
    <property type="evidence" value="ECO:0007669"/>
    <property type="project" value="InterPro"/>
</dbReference>
<keyword evidence="3" id="KW-0378">Hydrolase</keyword>
<dbReference type="Gene3D" id="3.20.20.140">
    <property type="entry name" value="Metal-dependent hydrolases"/>
    <property type="match status" value="1"/>
</dbReference>
<dbReference type="Pfam" id="PF01979">
    <property type="entry name" value="Amidohydro_1"/>
    <property type="match status" value="1"/>
</dbReference>
<dbReference type="SUPFAM" id="SSF51338">
    <property type="entry name" value="Composite domain of metallo-dependent hydrolases"/>
    <property type="match status" value="1"/>
</dbReference>
<evidence type="ECO:0000256" key="1">
    <source>
        <dbReference type="SAM" id="MobiDB-lite"/>
    </source>
</evidence>
<dbReference type="OrthoDB" id="9776455at2"/>
<dbReference type="CDD" id="cd01292">
    <property type="entry name" value="metallo-dependent_hydrolases"/>
    <property type="match status" value="1"/>
</dbReference>
<proteinExistence type="predicted"/>
<evidence type="ECO:0000313" key="3">
    <source>
        <dbReference type="EMBL" id="QHB99930.1"/>
    </source>
</evidence>
<protein>
    <submittedName>
        <fullName evidence="3">Amidohydrolase family protein</fullName>
    </submittedName>
</protein>
<dbReference type="InterPro" id="IPR032466">
    <property type="entry name" value="Metal_Hydrolase"/>
</dbReference>
<name>A0A7L4YL10_9ACTN</name>
<dbReference type="InParanoid" id="A0A7L4YL10"/>